<dbReference type="EMBL" id="ADNY01000066">
    <property type="protein sequence ID" value="EFG54781.1"/>
    <property type="molecule type" value="Genomic_DNA"/>
</dbReference>
<keyword evidence="1" id="KW-0812">Transmembrane</keyword>
<dbReference type="RefSeq" id="WP_006352695.1">
    <property type="nucleotide sequence ID" value="NZ_ADNY01000066.1"/>
</dbReference>
<keyword evidence="3" id="KW-1185">Reference proteome</keyword>
<dbReference type="STRING" id="83683.B1745_05100"/>
<name>D4YVI5_9LACO</name>
<sequence>MKRYRPSTKSVVIGIVIMIAGILCWGIVAPLKNNPHFFFLFPLGLILICIGGLELTITALNTVHKNDLAMREAIKKREAEKKAKKEEQK</sequence>
<accession>D4YVI5</accession>
<evidence type="ECO:0000313" key="3">
    <source>
        <dbReference type="Proteomes" id="UP000004069"/>
    </source>
</evidence>
<organism evidence="2 3">
    <name type="scientific">Lactobacillus amylolyticus DSM 11664</name>
    <dbReference type="NCBI Taxonomy" id="585524"/>
    <lineage>
        <taxon>Bacteria</taxon>
        <taxon>Bacillati</taxon>
        <taxon>Bacillota</taxon>
        <taxon>Bacilli</taxon>
        <taxon>Lactobacillales</taxon>
        <taxon>Lactobacillaceae</taxon>
        <taxon>Lactobacillus</taxon>
    </lineage>
</organism>
<proteinExistence type="predicted"/>
<keyword evidence="1" id="KW-1133">Transmembrane helix</keyword>
<keyword evidence="1" id="KW-0472">Membrane</keyword>
<evidence type="ECO:0000313" key="2">
    <source>
        <dbReference type="EMBL" id="EFG54781.1"/>
    </source>
</evidence>
<protein>
    <submittedName>
        <fullName evidence="2">Uncharacterized protein</fullName>
    </submittedName>
</protein>
<dbReference type="Proteomes" id="UP000004069">
    <property type="component" value="Unassembled WGS sequence"/>
</dbReference>
<dbReference type="AlphaFoldDB" id="D4YVI5"/>
<feature type="transmembrane region" description="Helical" evidence="1">
    <location>
        <begin position="37"/>
        <end position="60"/>
    </location>
</feature>
<comment type="caution">
    <text evidence="2">The sequence shown here is derived from an EMBL/GenBank/DDBJ whole genome shotgun (WGS) entry which is preliminary data.</text>
</comment>
<feature type="transmembrane region" description="Helical" evidence="1">
    <location>
        <begin position="12"/>
        <end position="31"/>
    </location>
</feature>
<gene>
    <name evidence="2" type="ORF">HMPREF0493_1546</name>
</gene>
<reference evidence="2 3" key="1">
    <citation type="submission" date="2010-04" db="EMBL/GenBank/DDBJ databases">
        <authorList>
            <person name="Muzny D."/>
            <person name="Qin X."/>
            <person name="Deng J."/>
            <person name="Jiang H."/>
            <person name="Liu Y."/>
            <person name="Qu J."/>
            <person name="Song X.-Z."/>
            <person name="Zhang L."/>
            <person name="Thornton R."/>
            <person name="Coyle M."/>
            <person name="Francisco L."/>
            <person name="Jackson L."/>
            <person name="Javaid M."/>
            <person name="Korchina V."/>
            <person name="Kovar C."/>
            <person name="Mata R."/>
            <person name="Mathew T."/>
            <person name="Ngo R."/>
            <person name="Nguyen L."/>
            <person name="Nguyen N."/>
            <person name="Okwuonu G."/>
            <person name="Ongeri F."/>
            <person name="Pham C."/>
            <person name="Simmons D."/>
            <person name="Wilczek-Boney K."/>
            <person name="Hale W."/>
            <person name="Jakkamsetti A."/>
            <person name="Pham P."/>
            <person name="Ruth R."/>
            <person name="San Lucas F."/>
            <person name="Warren J."/>
            <person name="Zhang J."/>
            <person name="Zhao Z."/>
            <person name="Zhou C."/>
            <person name="Zhu D."/>
            <person name="Lee S."/>
            <person name="Bess C."/>
            <person name="Blankenburg K."/>
            <person name="Forbes L."/>
            <person name="Fu Q."/>
            <person name="Gubbala S."/>
            <person name="Hirani K."/>
            <person name="Jayaseelan J.C."/>
            <person name="Lara F."/>
            <person name="Munidasa M."/>
            <person name="Palculict T."/>
            <person name="Patil S."/>
            <person name="Pu L.-L."/>
            <person name="Saada N."/>
            <person name="Tang L."/>
            <person name="Weissenberger G."/>
            <person name="Zhu Y."/>
            <person name="Hemphill L."/>
            <person name="Shang Y."/>
            <person name="Youmans B."/>
            <person name="Ayvaz T."/>
            <person name="Ross M."/>
            <person name="Santibanez J."/>
            <person name="Aqrawi P."/>
            <person name="Gross S."/>
            <person name="Joshi V."/>
            <person name="Fowler G."/>
            <person name="Nazareth L."/>
            <person name="Reid J."/>
            <person name="Worley K."/>
            <person name="Petrosino J."/>
            <person name="Highlander S."/>
            <person name="Gibbs R."/>
        </authorList>
    </citation>
    <scope>NUCLEOTIDE SEQUENCE [LARGE SCALE GENOMIC DNA]</scope>
    <source>
        <strain evidence="2 3">DSM 11664</strain>
    </source>
</reference>
<evidence type="ECO:0000256" key="1">
    <source>
        <dbReference type="SAM" id="Phobius"/>
    </source>
</evidence>